<reference evidence="2" key="1">
    <citation type="submission" date="2014-03" db="EMBL/GenBank/DDBJ databases">
        <authorList>
            <person name="Aksoy S."/>
            <person name="Warren W."/>
            <person name="Wilson R.K."/>
        </authorList>
    </citation>
    <scope>NUCLEOTIDE SEQUENCE [LARGE SCALE GENOMIC DNA]</scope>
    <source>
        <strain evidence="2">IAEA</strain>
    </source>
</reference>
<organism evidence="1 2">
    <name type="scientific">Glossina pallidipes</name>
    <name type="common">Tsetse fly</name>
    <dbReference type="NCBI Taxonomy" id="7398"/>
    <lineage>
        <taxon>Eukaryota</taxon>
        <taxon>Metazoa</taxon>
        <taxon>Ecdysozoa</taxon>
        <taxon>Arthropoda</taxon>
        <taxon>Hexapoda</taxon>
        <taxon>Insecta</taxon>
        <taxon>Pterygota</taxon>
        <taxon>Neoptera</taxon>
        <taxon>Endopterygota</taxon>
        <taxon>Diptera</taxon>
        <taxon>Brachycera</taxon>
        <taxon>Muscomorpha</taxon>
        <taxon>Hippoboscoidea</taxon>
        <taxon>Glossinidae</taxon>
        <taxon>Glossina</taxon>
    </lineage>
</organism>
<name>A0A1B0A2P8_GLOPL</name>
<evidence type="ECO:0000313" key="2">
    <source>
        <dbReference type="Proteomes" id="UP000092445"/>
    </source>
</evidence>
<protein>
    <submittedName>
        <fullName evidence="1">Uncharacterized protein</fullName>
    </submittedName>
</protein>
<proteinExistence type="predicted"/>
<reference evidence="1" key="2">
    <citation type="submission" date="2020-05" db="UniProtKB">
        <authorList>
            <consortium name="EnsemblMetazoa"/>
        </authorList>
    </citation>
    <scope>IDENTIFICATION</scope>
    <source>
        <strain evidence="1">IAEA</strain>
    </source>
</reference>
<dbReference type="VEuPathDB" id="VectorBase:GPAI032622"/>
<accession>A0A1B0A2P8</accession>
<dbReference type="EnsemblMetazoa" id="GPAI032622-RA">
    <property type="protein sequence ID" value="GPAI032622-PA"/>
    <property type="gene ID" value="GPAI032622"/>
</dbReference>
<evidence type="ECO:0000313" key="1">
    <source>
        <dbReference type="EnsemblMetazoa" id="GPAI032622-PA"/>
    </source>
</evidence>
<dbReference type="AlphaFoldDB" id="A0A1B0A2P8"/>
<dbReference type="Proteomes" id="UP000092445">
    <property type="component" value="Unassembled WGS sequence"/>
</dbReference>
<sequence>MQAGYFCLNFMQYEKPAVVAAERTENVWEDMLSVSNQLFTRTPIIYISSSCSSNNSTASTNSALMACNKASLVSTPIITKSSTISKFSLSMAKVKARLPSASIQLTLM</sequence>
<keyword evidence="2" id="KW-1185">Reference proteome</keyword>